<dbReference type="InterPro" id="IPR032675">
    <property type="entry name" value="LRR_dom_sf"/>
</dbReference>
<keyword evidence="8" id="KW-0433">Leucine-rich repeat</keyword>
<dbReference type="PROSITE" id="PS00108">
    <property type="entry name" value="PROTEIN_KINASE_ST"/>
    <property type="match status" value="1"/>
</dbReference>
<dbReference type="FunFam" id="3.80.10.10:FF:000288">
    <property type="entry name" value="LRR receptor-like serine/threonine-protein kinase EFR"/>
    <property type="match status" value="1"/>
</dbReference>
<evidence type="ECO:0000256" key="23">
    <source>
        <dbReference type="SAM" id="Phobius"/>
    </source>
</evidence>
<evidence type="ECO:0000256" key="10">
    <source>
        <dbReference type="ARBA" id="ARBA00022692"/>
    </source>
</evidence>
<sequence>MLKQFLLLCLALLLHGVILETSSRRANETDYLSLMAIKSHITLDPQGILDLWNDSLHFCQWEGVTCGRKHRRVTKLDLSSQGLVGILSPSVGNLSFLRFFSLSSNMFQGVIPPEIGHLSRLRFLYLTNNSFEGAIPSSLSNCTDMRKIWLDGNKIIGNLPNELSSLAKLTDLVVWRNNITGGIPASIGNLTSLQQFFASQNPLGGTIPESFGNLRNLQILGLAALELSGTIPSSFYNLSSLVILDLSLNQIGGKLPLDIGLKLRRMQHLRLWMNQFSGSLPPSISNWSDLIRLDLSYNKFSGKFGFSFGKLPNLESILLYENPIGNGELDDMNMIDSMVNCSKLQQLVLGATQIRGMLPNSIGNLSTQLVRLHLGENFIYGPIPSTIGNLVGLELLVLQNNQFTGPIPSTLGNLFKLQRLYLQNNSFTGGIPNSIGNLSVANLINFFNNSLQQTIPSEIGHCQSLTFLSLSANHLEGRIPEKLFELSSLSMLLDLSQNQLVGPLPQEIGNLKNLMTLDLSNNHLDGEIPSSISSCLSLHSLRGVQSLDLSVNNFSGQIPRFLEQFNLSYLNLSFNNFEGEVPMKGVFSNTSAGAIVGNGMLCGGVPELQLPKCLPIKSKKQKRLPVSVIVVISICSLLAFLAMASFLLFCCWGRKRQAQPTEASSDMQSLPRVSYGSLFKATDGFSEMNLIGTGRFSSVYKGVTEPDQKVVAVKVLHLGNQGASKSFLAECEVLRNTRHRNLLKIITTCSSSDFQRNEFKALVYEYMPNGNLEKWLHPGTETKSDTNSQKLNFFQRIVIAIDVAQAVHYLHQGCEKPIVHCDLKPTNILLDEDMVAHVGDFGIAKFLPLEPSNTNQSSSVGLRGTIGYAAPEYGLGSEISREGDVYSFGILLLEMMTGKRPTDSMFLGLNLHSYVKTALARDVIAIVEPSLLVTNKDEEKDEEKACKVNEEKSCNKINECVISWATIGVACSVESPKDRMVLSKAIEELLRIKGVLLTSWGGGAVG</sequence>
<evidence type="ECO:0000256" key="8">
    <source>
        <dbReference type="ARBA" id="ARBA00022614"/>
    </source>
</evidence>
<evidence type="ECO:0000256" key="6">
    <source>
        <dbReference type="ARBA" id="ARBA00022527"/>
    </source>
</evidence>
<protein>
    <recommendedName>
        <fullName evidence="4">non-specific serine/threonine protein kinase</fullName>
        <ecNumber evidence="4">2.7.11.1</ecNumber>
    </recommendedName>
</protein>
<dbReference type="GO" id="GO:0005886">
    <property type="term" value="C:plasma membrane"/>
    <property type="evidence" value="ECO:0007669"/>
    <property type="project" value="UniProtKB-SubCell"/>
</dbReference>
<evidence type="ECO:0000256" key="21">
    <source>
        <dbReference type="ARBA" id="ARBA00048679"/>
    </source>
</evidence>
<evidence type="ECO:0000256" key="18">
    <source>
        <dbReference type="ARBA" id="ARBA00023170"/>
    </source>
</evidence>
<dbReference type="Gene3D" id="1.10.510.10">
    <property type="entry name" value="Transferase(Phosphotransferase) domain 1"/>
    <property type="match status" value="1"/>
</dbReference>
<dbReference type="InterPro" id="IPR017441">
    <property type="entry name" value="Protein_kinase_ATP_BS"/>
</dbReference>
<keyword evidence="12" id="KW-0677">Repeat</keyword>
<evidence type="ECO:0000256" key="22">
    <source>
        <dbReference type="PROSITE-ProRule" id="PRU10141"/>
    </source>
</evidence>
<comment type="catalytic activity">
    <reaction evidence="20">
        <text>L-threonyl-[protein] + ATP = O-phospho-L-threonyl-[protein] + ADP + H(+)</text>
        <dbReference type="Rhea" id="RHEA:46608"/>
        <dbReference type="Rhea" id="RHEA-COMP:11060"/>
        <dbReference type="Rhea" id="RHEA-COMP:11605"/>
        <dbReference type="ChEBI" id="CHEBI:15378"/>
        <dbReference type="ChEBI" id="CHEBI:30013"/>
        <dbReference type="ChEBI" id="CHEBI:30616"/>
        <dbReference type="ChEBI" id="CHEBI:61977"/>
        <dbReference type="ChEBI" id="CHEBI:456216"/>
        <dbReference type="EC" id="2.7.11.1"/>
    </reaction>
</comment>
<dbReference type="Pfam" id="PF00069">
    <property type="entry name" value="Pkinase"/>
    <property type="match status" value="1"/>
</dbReference>
<feature type="signal peptide" evidence="24">
    <location>
        <begin position="1"/>
        <end position="19"/>
    </location>
</feature>
<comment type="catalytic activity">
    <reaction evidence="21">
        <text>L-seryl-[protein] + ATP = O-phospho-L-seryl-[protein] + ADP + H(+)</text>
        <dbReference type="Rhea" id="RHEA:17989"/>
        <dbReference type="Rhea" id="RHEA-COMP:9863"/>
        <dbReference type="Rhea" id="RHEA-COMP:11604"/>
        <dbReference type="ChEBI" id="CHEBI:15378"/>
        <dbReference type="ChEBI" id="CHEBI:29999"/>
        <dbReference type="ChEBI" id="CHEBI:30616"/>
        <dbReference type="ChEBI" id="CHEBI:83421"/>
        <dbReference type="ChEBI" id="CHEBI:456216"/>
        <dbReference type="EC" id="2.7.11.1"/>
    </reaction>
</comment>
<dbReference type="InterPro" id="IPR013210">
    <property type="entry name" value="LRR_N_plant-typ"/>
</dbReference>
<evidence type="ECO:0000313" key="26">
    <source>
        <dbReference type="EMBL" id="PWA54229.1"/>
    </source>
</evidence>
<accession>A0A2U1LYZ3</accession>
<evidence type="ECO:0000256" key="3">
    <source>
        <dbReference type="ARBA" id="ARBA00009592"/>
    </source>
</evidence>
<dbReference type="OrthoDB" id="676979at2759"/>
<dbReference type="GO" id="GO:0005524">
    <property type="term" value="F:ATP binding"/>
    <property type="evidence" value="ECO:0007669"/>
    <property type="project" value="UniProtKB-UniRule"/>
</dbReference>
<dbReference type="GO" id="GO:0006952">
    <property type="term" value="P:defense response"/>
    <property type="evidence" value="ECO:0007669"/>
    <property type="project" value="UniProtKB-ARBA"/>
</dbReference>
<dbReference type="EMBL" id="PKPP01007143">
    <property type="protein sequence ID" value="PWA54229.1"/>
    <property type="molecule type" value="Genomic_DNA"/>
</dbReference>
<keyword evidence="27" id="KW-1185">Reference proteome</keyword>
<keyword evidence="17 23" id="KW-0472">Membrane</keyword>
<gene>
    <name evidence="26" type="ORF">CTI12_AA437650</name>
</gene>
<keyword evidence="13 22" id="KW-0547">Nucleotide-binding</keyword>
<dbReference type="FunFam" id="3.80.10.10:FF:000383">
    <property type="entry name" value="Leucine-rich repeat receptor protein kinase EMS1"/>
    <property type="match status" value="1"/>
</dbReference>
<dbReference type="PROSITE" id="PS00107">
    <property type="entry name" value="PROTEIN_KINASE_ATP"/>
    <property type="match status" value="1"/>
</dbReference>
<dbReference type="FunFam" id="1.10.510.10:FF:000358">
    <property type="entry name" value="Putative leucine-rich repeat receptor-like serine/threonine-protein kinase"/>
    <property type="match status" value="1"/>
</dbReference>
<dbReference type="SUPFAM" id="SSF56112">
    <property type="entry name" value="Protein kinase-like (PK-like)"/>
    <property type="match status" value="1"/>
</dbReference>
<dbReference type="InterPro" id="IPR051809">
    <property type="entry name" value="Plant_receptor-like_S/T_kinase"/>
</dbReference>
<comment type="similarity">
    <text evidence="3">Belongs to the RLP family.</text>
</comment>
<evidence type="ECO:0000256" key="11">
    <source>
        <dbReference type="ARBA" id="ARBA00022729"/>
    </source>
</evidence>
<evidence type="ECO:0000256" key="20">
    <source>
        <dbReference type="ARBA" id="ARBA00047899"/>
    </source>
</evidence>
<dbReference type="FunFam" id="3.30.200.20:FF:000432">
    <property type="entry name" value="LRR receptor-like serine/threonine-protein kinase EFR"/>
    <property type="match status" value="1"/>
</dbReference>
<reference evidence="26 27" key="1">
    <citation type="journal article" date="2018" name="Mol. Plant">
        <title>The genome of Artemisia annua provides insight into the evolution of Asteraceae family and artemisinin biosynthesis.</title>
        <authorList>
            <person name="Shen Q."/>
            <person name="Zhang L."/>
            <person name="Liao Z."/>
            <person name="Wang S."/>
            <person name="Yan T."/>
            <person name="Shi P."/>
            <person name="Liu M."/>
            <person name="Fu X."/>
            <person name="Pan Q."/>
            <person name="Wang Y."/>
            <person name="Lv Z."/>
            <person name="Lu X."/>
            <person name="Zhang F."/>
            <person name="Jiang W."/>
            <person name="Ma Y."/>
            <person name="Chen M."/>
            <person name="Hao X."/>
            <person name="Li L."/>
            <person name="Tang Y."/>
            <person name="Lv G."/>
            <person name="Zhou Y."/>
            <person name="Sun X."/>
            <person name="Brodelius P.E."/>
            <person name="Rose J.K.C."/>
            <person name="Tang K."/>
        </authorList>
    </citation>
    <scope>NUCLEOTIDE SEQUENCE [LARGE SCALE GENOMIC DNA]</scope>
    <source>
        <strain evidence="27">cv. Huhao1</strain>
        <tissue evidence="26">Leaf</tissue>
    </source>
</reference>
<dbReference type="SMART" id="SM00220">
    <property type="entry name" value="S_TKc"/>
    <property type="match status" value="1"/>
</dbReference>
<evidence type="ECO:0000256" key="16">
    <source>
        <dbReference type="ARBA" id="ARBA00022989"/>
    </source>
</evidence>
<dbReference type="SUPFAM" id="SSF52058">
    <property type="entry name" value="L domain-like"/>
    <property type="match status" value="2"/>
</dbReference>
<evidence type="ECO:0000256" key="2">
    <source>
        <dbReference type="ARBA" id="ARBA00008684"/>
    </source>
</evidence>
<keyword evidence="19" id="KW-0325">Glycoprotein</keyword>
<evidence type="ECO:0000259" key="25">
    <source>
        <dbReference type="PROSITE" id="PS50011"/>
    </source>
</evidence>
<evidence type="ECO:0000256" key="1">
    <source>
        <dbReference type="ARBA" id="ARBA00004251"/>
    </source>
</evidence>
<evidence type="ECO:0000313" key="27">
    <source>
        <dbReference type="Proteomes" id="UP000245207"/>
    </source>
</evidence>
<feature type="binding site" evidence="22">
    <location>
        <position position="714"/>
    </location>
    <ligand>
        <name>ATP</name>
        <dbReference type="ChEBI" id="CHEBI:30616"/>
    </ligand>
</feature>
<evidence type="ECO:0000256" key="4">
    <source>
        <dbReference type="ARBA" id="ARBA00012513"/>
    </source>
</evidence>
<dbReference type="SMART" id="SM00369">
    <property type="entry name" value="LRR_TYP"/>
    <property type="match status" value="7"/>
</dbReference>
<dbReference type="GO" id="GO:0051707">
    <property type="term" value="P:response to other organism"/>
    <property type="evidence" value="ECO:0007669"/>
    <property type="project" value="UniProtKB-ARBA"/>
</dbReference>
<dbReference type="FunFam" id="3.80.10.10:FF:000275">
    <property type="entry name" value="Leucine-rich repeat receptor-like protein kinase"/>
    <property type="match status" value="1"/>
</dbReference>
<evidence type="ECO:0000256" key="5">
    <source>
        <dbReference type="ARBA" id="ARBA00022475"/>
    </source>
</evidence>
<dbReference type="InterPro" id="IPR000719">
    <property type="entry name" value="Prot_kinase_dom"/>
</dbReference>
<keyword evidence="9" id="KW-0808">Transferase</keyword>
<comment type="caution">
    <text evidence="26">The sequence shown here is derived from an EMBL/GenBank/DDBJ whole genome shotgun (WGS) entry which is preliminary data.</text>
</comment>
<dbReference type="Pfam" id="PF08263">
    <property type="entry name" value="LRRNT_2"/>
    <property type="match status" value="1"/>
</dbReference>
<dbReference type="PANTHER" id="PTHR27008:SF596">
    <property type="entry name" value="OS02G0215500 PROTEIN"/>
    <property type="match status" value="1"/>
</dbReference>
<dbReference type="PROSITE" id="PS50011">
    <property type="entry name" value="PROTEIN_KINASE_DOM"/>
    <property type="match status" value="1"/>
</dbReference>
<dbReference type="PANTHER" id="PTHR27008">
    <property type="entry name" value="OS04G0122200 PROTEIN"/>
    <property type="match status" value="1"/>
</dbReference>
<evidence type="ECO:0000256" key="13">
    <source>
        <dbReference type="ARBA" id="ARBA00022741"/>
    </source>
</evidence>
<dbReference type="EC" id="2.7.11.1" evidence="4"/>
<keyword evidence="10 23" id="KW-0812">Transmembrane</keyword>
<evidence type="ECO:0000256" key="12">
    <source>
        <dbReference type="ARBA" id="ARBA00022737"/>
    </source>
</evidence>
<name>A0A2U1LYZ3_ARTAN</name>
<keyword evidence="16 23" id="KW-1133">Transmembrane helix</keyword>
<dbReference type="InterPro" id="IPR001611">
    <property type="entry name" value="Leu-rich_rpt"/>
</dbReference>
<dbReference type="InterPro" id="IPR003591">
    <property type="entry name" value="Leu-rich_rpt_typical-subtyp"/>
</dbReference>
<evidence type="ECO:0000256" key="7">
    <source>
        <dbReference type="ARBA" id="ARBA00022553"/>
    </source>
</evidence>
<keyword evidence="14" id="KW-0418">Kinase</keyword>
<keyword evidence="7" id="KW-0597">Phosphoprotein</keyword>
<evidence type="ECO:0000256" key="17">
    <source>
        <dbReference type="ARBA" id="ARBA00023136"/>
    </source>
</evidence>
<feature type="chain" id="PRO_5015489646" description="non-specific serine/threonine protein kinase" evidence="24">
    <location>
        <begin position="20"/>
        <end position="1006"/>
    </location>
</feature>
<evidence type="ECO:0000256" key="19">
    <source>
        <dbReference type="ARBA" id="ARBA00023180"/>
    </source>
</evidence>
<dbReference type="AlphaFoldDB" id="A0A2U1LYZ3"/>
<proteinExistence type="inferred from homology"/>
<dbReference type="Gene3D" id="3.80.10.10">
    <property type="entry name" value="Ribonuclease Inhibitor"/>
    <property type="match status" value="4"/>
</dbReference>
<dbReference type="InterPro" id="IPR008271">
    <property type="entry name" value="Ser/Thr_kinase_AS"/>
</dbReference>
<organism evidence="26 27">
    <name type="scientific">Artemisia annua</name>
    <name type="common">Sweet wormwood</name>
    <dbReference type="NCBI Taxonomy" id="35608"/>
    <lineage>
        <taxon>Eukaryota</taxon>
        <taxon>Viridiplantae</taxon>
        <taxon>Streptophyta</taxon>
        <taxon>Embryophyta</taxon>
        <taxon>Tracheophyta</taxon>
        <taxon>Spermatophyta</taxon>
        <taxon>Magnoliopsida</taxon>
        <taxon>eudicotyledons</taxon>
        <taxon>Gunneridae</taxon>
        <taxon>Pentapetalae</taxon>
        <taxon>asterids</taxon>
        <taxon>campanulids</taxon>
        <taxon>Asterales</taxon>
        <taxon>Asteraceae</taxon>
        <taxon>Asteroideae</taxon>
        <taxon>Anthemideae</taxon>
        <taxon>Artemisiinae</taxon>
        <taxon>Artemisia</taxon>
    </lineage>
</organism>
<dbReference type="Proteomes" id="UP000245207">
    <property type="component" value="Unassembled WGS sequence"/>
</dbReference>
<dbReference type="STRING" id="35608.A0A2U1LYZ3"/>
<keyword evidence="18" id="KW-0675">Receptor</keyword>
<keyword evidence="6" id="KW-0723">Serine/threonine-protein kinase</keyword>
<dbReference type="GO" id="GO:0004674">
    <property type="term" value="F:protein serine/threonine kinase activity"/>
    <property type="evidence" value="ECO:0007669"/>
    <property type="project" value="UniProtKB-KW"/>
</dbReference>
<comment type="subcellular location">
    <subcellularLocation>
        <location evidence="1">Cell membrane</location>
        <topology evidence="1">Single-pass type I membrane protein</topology>
    </subcellularLocation>
</comment>
<evidence type="ECO:0000256" key="9">
    <source>
        <dbReference type="ARBA" id="ARBA00022679"/>
    </source>
</evidence>
<evidence type="ECO:0000256" key="15">
    <source>
        <dbReference type="ARBA" id="ARBA00022840"/>
    </source>
</evidence>
<dbReference type="InterPro" id="IPR011009">
    <property type="entry name" value="Kinase-like_dom_sf"/>
</dbReference>
<comment type="similarity">
    <text evidence="2">Belongs to the protein kinase superfamily. Ser/Thr protein kinase family.</text>
</comment>
<dbReference type="Gene3D" id="3.30.200.20">
    <property type="entry name" value="Phosphorylase Kinase, domain 1"/>
    <property type="match status" value="1"/>
</dbReference>
<evidence type="ECO:0000256" key="24">
    <source>
        <dbReference type="SAM" id="SignalP"/>
    </source>
</evidence>
<evidence type="ECO:0000256" key="14">
    <source>
        <dbReference type="ARBA" id="ARBA00022777"/>
    </source>
</evidence>
<keyword evidence="11 24" id="KW-0732">Signal</keyword>
<feature type="transmembrane region" description="Helical" evidence="23">
    <location>
        <begin position="624"/>
        <end position="649"/>
    </location>
</feature>
<dbReference type="Pfam" id="PF00560">
    <property type="entry name" value="LRR_1"/>
    <property type="match status" value="9"/>
</dbReference>
<keyword evidence="5" id="KW-1003">Cell membrane</keyword>
<feature type="domain" description="Protein kinase" evidence="25">
    <location>
        <begin position="685"/>
        <end position="990"/>
    </location>
</feature>
<dbReference type="PROSITE" id="PS51450">
    <property type="entry name" value="LRR"/>
    <property type="match status" value="1"/>
</dbReference>
<keyword evidence="15 22" id="KW-0067">ATP-binding</keyword>